<evidence type="ECO:0000256" key="1">
    <source>
        <dbReference type="ARBA" id="ARBA00001966"/>
    </source>
</evidence>
<dbReference type="CDD" id="cd02775">
    <property type="entry name" value="MopB_CT"/>
    <property type="match status" value="1"/>
</dbReference>
<dbReference type="Pfam" id="PF10588">
    <property type="entry name" value="NADH-G_4Fe-4S_3"/>
    <property type="match status" value="1"/>
</dbReference>
<dbReference type="NCBIfam" id="TIGR01973">
    <property type="entry name" value="NuoG"/>
    <property type="match status" value="1"/>
</dbReference>
<dbReference type="SUPFAM" id="SSF54292">
    <property type="entry name" value="2Fe-2S ferredoxin-like"/>
    <property type="match status" value="1"/>
</dbReference>
<keyword evidence="6" id="KW-0479">Metal-binding</keyword>
<dbReference type="CDD" id="cd00207">
    <property type="entry name" value="fer2"/>
    <property type="match status" value="1"/>
</dbReference>
<reference evidence="15" key="1">
    <citation type="submission" date="2020-05" db="EMBL/GenBank/DDBJ databases">
        <authorList>
            <person name="Chiriac C."/>
            <person name="Salcher M."/>
            <person name="Ghai R."/>
            <person name="Kavagutti S V."/>
        </authorList>
    </citation>
    <scope>NUCLEOTIDE SEQUENCE</scope>
</reference>
<dbReference type="PANTHER" id="PTHR43105:SF12">
    <property type="entry name" value="NADH-QUINONE OXIDOREDUCTASE SUBUNIT G"/>
    <property type="match status" value="1"/>
</dbReference>
<dbReference type="InterPro" id="IPR036010">
    <property type="entry name" value="2Fe-2S_ferredoxin-like_sf"/>
</dbReference>
<keyword evidence="8" id="KW-0408">Iron</keyword>
<accession>A0A6J6DXV3</accession>
<dbReference type="Gene3D" id="2.20.25.90">
    <property type="entry name" value="ADC-like domains"/>
    <property type="match status" value="1"/>
</dbReference>
<dbReference type="Pfam" id="PF13510">
    <property type="entry name" value="Fer2_4"/>
    <property type="match status" value="1"/>
</dbReference>
<dbReference type="SUPFAM" id="SSF54862">
    <property type="entry name" value="4Fe-4S ferredoxins"/>
    <property type="match status" value="1"/>
</dbReference>
<dbReference type="Pfam" id="PF04879">
    <property type="entry name" value="Molybdop_Fe4S4"/>
    <property type="match status" value="1"/>
</dbReference>
<evidence type="ECO:0000313" key="15">
    <source>
        <dbReference type="EMBL" id="CAB4568034.1"/>
    </source>
</evidence>
<dbReference type="GO" id="GO:0016020">
    <property type="term" value="C:membrane"/>
    <property type="evidence" value="ECO:0007669"/>
    <property type="project" value="InterPro"/>
</dbReference>
<dbReference type="Gene3D" id="3.10.20.740">
    <property type="match status" value="1"/>
</dbReference>
<dbReference type="PROSITE" id="PS51085">
    <property type="entry name" value="2FE2S_FER_2"/>
    <property type="match status" value="1"/>
</dbReference>
<gene>
    <name evidence="15" type="ORF">UFOPK1740_00011</name>
</gene>
<evidence type="ECO:0000256" key="6">
    <source>
        <dbReference type="ARBA" id="ARBA00022723"/>
    </source>
</evidence>
<dbReference type="InterPro" id="IPR010228">
    <property type="entry name" value="NADH_UbQ_OxRdtase_Gsu"/>
</dbReference>
<dbReference type="InterPro" id="IPR050123">
    <property type="entry name" value="Prok_molybdopt-oxidoreductase"/>
</dbReference>
<comment type="cofactor">
    <cofactor evidence="11">
        <name>[2Fe-2S] cluster</name>
        <dbReference type="ChEBI" id="CHEBI:190135"/>
    </cofactor>
</comment>
<dbReference type="InterPro" id="IPR006963">
    <property type="entry name" value="Mopterin_OxRdtase_4Fe-4S_dom"/>
</dbReference>
<dbReference type="InterPro" id="IPR009010">
    <property type="entry name" value="Asp_de-COase-like_dom_sf"/>
</dbReference>
<comment type="similarity">
    <text evidence="2">Belongs to the complex I 75 kDa subunit family.</text>
</comment>
<dbReference type="GO" id="GO:0046872">
    <property type="term" value="F:metal ion binding"/>
    <property type="evidence" value="ECO:0007669"/>
    <property type="project" value="UniProtKB-KW"/>
</dbReference>
<dbReference type="PANTHER" id="PTHR43105">
    <property type="entry name" value="RESPIRATORY NITRATE REDUCTASE"/>
    <property type="match status" value="1"/>
</dbReference>
<dbReference type="PROSITE" id="PS51839">
    <property type="entry name" value="4FE4S_HC3"/>
    <property type="match status" value="1"/>
</dbReference>
<evidence type="ECO:0000256" key="11">
    <source>
        <dbReference type="ARBA" id="ARBA00034078"/>
    </source>
</evidence>
<dbReference type="SUPFAM" id="SSF50692">
    <property type="entry name" value="ADC-like"/>
    <property type="match status" value="1"/>
</dbReference>
<dbReference type="InterPro" id="IPR000283">
    <property type="entry name" value="NADH_UbQ_OxRdtase_75kDa_su_CS"/>
</dbReference>
<dbReference type="InterPro" id="IPR006657">
    <property type="entry name" value="MoPterin_dinucl-bd_dom"/>
</dbReference>
<dbReference type="GO" id="GO:0003954">
    <property type="term" value="F:NADH dehydrogenase activity"/>
    <property type="evidence" value="ECO:0007669"/>
    <property type="project" value="TreeGrafter"/>
</dbReference>
<dbReference type="SMART" id="SM00926">
    <property type="entry name" value="Molybdop_Fe4S4"/>
    <property type="match status" value="1"/>
</dbReference>
<protein>
    <submittedName>
        <fullName evidence="15">Unannotated protein</fullName>
    </submittedName>
</protein>
<dbReference type="NCBIfam" id="NF005895">
    <property type="entry name" value="PRK07860.1"/>
    <property type="match status" value="1"/>
</dbReference>
<evidence type="ECO:0000259" key="14">
    <source>
        <dbReference type="PROSITE" id="PS51839"/>
    </source>
</evidence>
<feature type="domain" description="4Fe-4S Mo/W bis-MGD-type" evidence="13">
    <location>
        <begin position="232"/>
        <end position="288"/>
    </location>
</feature>
<dbReference type="GO" id="GO:0051537">
    <property type="term" value="F:2 iron, 2 sulfur cluster binding"/>
    <property type="evidence" value="ECO:0007669"/>
    <property type="project" value="UniProtKB-KW"/>
</dbReference>
<dbReference type="PROSITE" id="PS00642">
    <property type="entry name" value="COMPLEX1_75K_2"/>
    <property type="match status" value="1"/>
</dbReference>
<dbReference type="GO" id="GO:0048038">
    <property type="term" value="F:quinone binding"/>
    <property type="evidence" value="ECO:0007669"/>
    <property type="project" value="UniProtKB-KW"/>
</dbReference>
<dbReference type="Pfam" id="PF22117">
    <property type="entry name" value="Fer4_Nqo3"/>
    <property type="match status" value="1"/>
</dbReference>
<dbReference type="PROSITE" id="PS51669">
    <property type="entry name" value="4FE4S_MOW_BIS_MGD"/>
    <property type="match status" value="1"/>
</dbReference>
<evidence type="ECO:0000259" key="13">
    <source>
        <dbReference type="PROSITE" id="PS51669"/>
    </source>
</evidence>
<dbReference type="FunFam" id="3.10.20.740:FF:000001">
    <property type="entry name" value="NADH-quinone oxidoreductase subunit G"/>
    <property type="match status" value="1"/>
</dbReference>
<keyword evidence="9" id="KW-0411">Iron-sulfur</keyword>
<evidence type="ECO:0000256" key="3">
    <source>
        <dbReference type="ARBA" id="ARBA00022485"/>
    </source>
</evidence>
<evidence type="ECO:0000256" key="4">
    <source>
        <dbReference type="ARBA" id="ARBA00022714"/>
    </source>
</evidence>
<dbReference type="InterPro" id="IPR054351">
    <property type="entry name" value="NADH_UbQ_OxRdtase_ferredoxin"/>
</dbReference>
<evidence type="ECO:0000256" key="5">
    <source>
        <dbReference type="ARBA" id="ARBA00022719"/>
    </source>
</evidence>
<name>A0A6J6DXV3_9ZZZZ</name>
<keyword evidence="7" id="KW-1278">Translocase</keyword>
<evidence type="ECO:0000259" key="12">
    <source>
        <dbReference type="PROSITE" id="PS51085"/>
    </source>
</evidence>
<feature type="domain" description="2Fe-2S ferredoxin-type" evidence="12">
    <location>
        <begin position="14"/>
        <end position="92"/>
    </location>
</feature>
<dbReference type="InterPro" id="IPR019574">
    <property type="entry name" value="NADH_UbQ_OxRdtase_Gsu_4Fe4S-bd"/>
</dbReference>
<dbReference type="GO" id="GO:0043546">
    <property type="term" value="F:molybdopterin cofactor binding"/>
    <property type="evidence" value="ECO:0007669"/>
    <property type="project" value="InterPro"/>
</dbReference>
<dbReference type="Gene3D" id="3.40.228.10">
    <property type="entry name" value="Dimethylsulfoxide Reductase, domain 2"/>
    <property type="match status" value="1"/>
</dbReference>
<dbReference type="PROSITE" id="PS00643">
    <property type="entry name" value="COMPLEX1_75K_3"/>
    <property type="match status" value="1"/>
</dbReference>
<keyword evidence="10" id="KW-0520">NAD</keyword>
<sequence length="793" mass="86267">MTLTSDNKQTKIDNLITATIDGIQVQVPKGTLIIRAAERMGTFVPRFCDHPALAPVAACRMCLVEIEGMPKPQPSCAIPLTEGMVVKTQMTSKVAEDAQAGVMEFLLINHPLDCPVCDKGGECPLQNQAMTAGRAESRFEIEKRTFPKPIELSTEILLDRERCVECARCTRFSEEIAGDPFIELLERGAKQQVGIATDEPFNSYFSGNTVQICPVGALTSSSYRFRSRPFDLVSVPTTCEHCASGCSLRTDYRRETVMRRLAWEDPEVNEDWNCDKGRFAFAYLKTNRLTQPKVRTKDGTQVDALWPDAIDFAAKGLKEANGKVAVLLGGRLTMEDAYAYSKFARLALGTNDIDFRNRVNSAEELDFLGNFVAGSAGSVTYADLEKAKDVVLVNFEPEEESPIVFLRLRKAVAKSKINIIAIAPYLSRGLEKINAEVIATKPGDEAKVIRGLNIAQESIILVGERAAASPGTLSAVLEVAEKTNSKLSWIPRRAGERGAIEVGALPNLLPGARPVTETSARSEVGAIWGVNASDIPNKPGKNHAEIIQAALNGEVKALIIAGLDVLDSPDPQALGQAINAVDFVITLGIQENSLTRYANVSLPVAPVTEKSGTFINWEGRPRPFGRAISSTNALTDARVLAMLAESLGFEFGLQTIEELRQELSSFGNWTGKKIEKPVVKEVGALETSPSTAILSTWNLLLDDGALQKGEEHLAGTQRTAVAHMSEKTAADHKLENNDKVIISNARGSITIKLEIIEMVNDVVWIPTNNHDSKVKSKLGAKEGDIVTIQRGNF</sequence>
<dbReference type="SMART" id="SM00929">
    <property type="entry name" value="NADH-G_4Fe-4S_3"/>
    <property type="match status" value="1"/>
</dbReference>
<comment type="cofactor">
    <cofactor evidence="1">
        <name>[4Fe-4S] cluster</name>
        <dbReference type="ChEBI" id="CHEBI:49883"/>
    </cofactor>
</comment>
<dbReference type="InterPro" id="IPR006656">
    <property type="entry name" value="Mopterin_OxRdtase"/>
</dbReference>
<dbReference type="EMBL" id="CAEZTU010000001">
    <property type="protein sequence ID" value="CAB4568034.1"/>
    <property type="molecule type" value="Genomic_DNA"/>
</dbReference>
<dbReference type="SUPFAM" id="SSF53706">
    <property type="entry name" value="Formate dehydrogenase/DMSO reductase, domains 1-3"/>
    <property type="match status" value="1"/>
</dbReference>
<evidence type="ECO:0000256" key="2">
    <source>
        <dbReference type="ARBA" id="ARBA00005404"/>
    </source>
</evidence>
<evidence type="ECO:0000256" key="10">
    <source>
        <dbReference type="ARBA" id="ARBA00023027"/>
    </source>
</evidence>
<dbReference type="Pfam" id="PF01568">
    <property type="entry name" value="Molydop_binding"/>
    <property type="match status" value="1"/>
</dbReference>
<dbReference type="GO" id="GO:0008137">
    <property type="term" value="F:NADH dehydrogenase (ubiquinone) activity"/>
    <property type="evidence" value="ECO:0007669"/>
    <property type="project" value="InterPro"/>
</dbReference>
<dbReference type="Gene3D" id="2.40.40.20">
    <property type="match status" value="1"/>
</dbReference>
<dbReference type="AlphaFoldDB" id="A0A6J6DXV3"/>
<evidence type="ECO:0000256" key="9">
    <source>
        <dbReference type="ARBA" id="ARBA00023014"/>
    </source>
</evidence>
<dbReference type="GO" id="GO:0051539">
    <property type="term" value="F:4 iron, 4 sulfur cluster binding"/>
    <property type="evidence" value="ECO:0007669"/>
    <property type="project" value="UniProtKB-KW"/>
</dbReference>
<keyword evidence="5" id="KW-0874">Quinone</keyword>
<dbReference type="Pfam" id="PF00384">
    <property type="entry name" value="Molybdopterin"/>
    <property type="match status" value="1"/>
</dbReference>
<dbReference type="InterPro" id="IPR001041">
    <property type="entry name" value="2Fe-2S_ferredoxin-type"/>
</dbReference>
<evidence type="ECO:0000256" key="7">
    <source>
        <dbReference type="ARBA" id="ARBA00022967"/>
    </source>
</evidence>
<evidence type="ECO:0000256" key="8">
    <source>
        <dbReference type="ARBA" id="ARBA00023004"/>
    </source>
</evidence>
<proteinExistence type="inferred from homology"/>
<dbReference type="PROSITE" id="PS00641">
    <property type="entry name" value="COMPLEX1_75K_1"/>
    <property type="match status" value="1"/>
</dbReference>
<keyword evidence="4" id="KW-0001">2Fe-2S</keyword>
<dbReference type="Gene3D" id="3.40.50.740">
    <property type="match status" value="2"/>
</dbReference>
<organism evidence="15">
    <name type="scientific">freshwater metagenome</name>
    <dbReference type="NCBI Taxonomy" id="449393"/>
    <lineage>
        <taxon>unclassified sequences</taxon>
        <taxon>metagenomes</taxon>
        <taxon>ecological metagenomes</taxon>
    </lineage>
</organism>
<dbReference type="GO" id="GO:0042773">
    <property type="term" value="P:ATP synthesis coupled electron transport"/>
    <property type="evidence" value="ECO:0007669"/>
    <property type="project" value="InterPro"/>
</dbReference>
<dbReference type="FunFam" id="3.30.70.20:FF:000016">
    <property type="entry name" value="NADH-quinone oxidoreductase"/>
    <property type="match status" value="1"/>
</dbReference>
<keyword evidence="3" id="KW-0004">4Fe-4S</keyword>
<feature type="domain" description="4Fe-4S His(Cys)3-ligated-type" evidence="14">
    <location>
        <begin position="94"/>
        <end position="133"/>
    </location>
</feature>
<dbReference type="Gene3D" id="3.30.70.20">
    <property type="match status" value="1"/>
</dbReference>